<comment type="caution">
    <text evidence="1">The sequence shown here is derived from an EMBL/GenBank/DDBJ whole genome shotgun (WGS) entry which is preliminary data.</text>
</comment>
<evidence type="ECO:0000313" key="1">
    <source>
        <dbReference type="EMBL" id="MEP0865083.1"/>
    </source>
</evidence>
<dbReference type="InterPro" id="IPR027417">
    <property type="entry name" value="P-loop_NTPase"/>
</dbReference>
<organism evidence="1 2">
    <name type="scientific">Funiculus sociatus GB2-A5</name>
    <dbReference type="NCBI Taxonomy" id="2933946"/>
    <lineage>
        <taxon>Bacteria</taxon>
        <taxon>Bacillati</taxon>
        <taxon>Cyanobacteriota</taxon>
        <taxon>Cyanophyceae</taxon>
        <taxon>Coleofasciculales</taxon>
        <taxon>Coleofasciculaceae</taxon>
        <taxon>Funiculus</taxon>
    </lineage>
</organism>
<reference evidence="1 2" key="1">
    <citation type="submission" date="2022-04" db="EMBL/GenBank/DDBJ databases">
        <title>Positive selection, recombination, and allopatry shape intraspecific diversity of widespread and dominant cyanobacteria.</title>
        <authorList>
            <person name="Wei J."/>
            <person name="Shu W."/>
            <person name="Hu C."/>
        </authorList>
    </citation>
    <scope>NUCLEOTIDE SEQUENCE [LARGE SCALE GENOMIC DNA]</scope>
    <source>
        <strain evidence="1 2">GB2-A5</strain>
    </source>
</reference>
<dbReference type="Pfam" id="PF14516">
    <property type="entry name" value="AAA_35"/>
    <property type="match status" value="1"/>
</dbReference>
<accession>A0ABV0JNI8</accession>
<dbReference type="EMBL" id="JAMPKK010000021">
    <property type="protein sequence ID" value="MEP0865083.1"/>
    <property type="molecule type" value="Genomic_DNA"/>
</dbReference>
<proteinExistence type="predicted"/>
<keyword evidence="2" id="KW-1185">Reference proteome</keyword>
<protein>
    <submittedName>
        <fullName evidence="1">AAA-like domain-containing protein</fullName>
    </submittedName>
</protein>
<evidence type="ECO:0000313" key="2">
    <source>
        <dbReference type="Proteomes" id="UP001442494"/>
    </source>
</evidence>
<dbReference type="Proteomes" id="UP001442494">
    <property type="component" value="Unassembled WGS sequence"/>
</dbReference>
<dbReference type="RefSeq" id="WP_190423347.1">
    <property type="nucleotide sequence ID" value="NZ_JAMPKK010000021.1"/>
</dbReference>
<dbReference type="Gene3D" id="3.40.50.300">
    <property type="entry name" value="P-loop containing nucleotide triphosphate hydrolases"/>
    <property type="match status" value="1"/>
</dbReference>
<name>A0ABV0JNI8_9CYAN</name>
<dbReference type="SUPFAM" id="SSF52540">
    <property type="entry name" value="P-loop containing nucleoside triphosphate hydrolases"/>
    <property type="match status" value="1"/>
</dbReference>
<gene>
    <name evidence="1" type="ORF">NDI37_11450</name>
</gene>
<sequence>MPTPKAIKPLTTEEEEYWKILENELIDGKGSAYLSQNDFAQLCQKNALNCSTATARRKLLRLQEVGRISMERQGKGNNPYKITWLEYSHYKKVDETKQIAPLTGIVPLDSPLYLKREADEICIQNLKLGASREGSRPFIRIRAPKQMGKSSLLRRIQYFLEKQQNHIVGFVDLGGDEYFYTDVFNDLDTLLYQFTSALIKTFSDALQRRGLNDLKNLPDLKEHWNANLTPQLNCANYLHDHIFLPIKQPKTLLIDGIDEVLGKPTQDPFLKFLRSWNEKRMKVVSQAPIIWPSIVIAYSTEPYSILGIRGSVLQNVGTVVELKEFSQEQIVDLSTKYNLSTPLTKPEVEFLMKLTGGHPALINQALYQISQGMTFTQLENKATQTDGPFWDYLSRASELLENNKNLFHCFQKILKGDNCNDDLAKYQLTKAGLLKIDEDAVKVIELYQKYFNNGHI</sequence>